<proteinExistence type="predicted"/>
<protein>
    <submittedName>
        <fullName evidence="1">Uncharacterized protein</fullName>
    </submittedName>
</protein>
<accession>A0A699XII8</accession>
<name>A0A699XII8_TANCI</name>
<dbReference type="AlphaFoldDB" id="A0A699XII8"/>
<feature type="non-terminal residue" evidence="1">
    <location>
        <position position="1"/>
    </location>
</feature>
<organism evidence="1">
    <name type="scientific">Tanacetum cinerariifolium</name>
    <name type="common">Dalmatian daisy</name>
    <name type="synonym">Chrysanthemum cinerariifolium</name>
    <dbReference type="NCBI Taxonomy" id="118510"/>
    <lineage>
        <taxon>Eukaryota</taxon>
        <taxon>Viridiplantae</taxon>
        <taxon>Streptophyta</taxon>
        <taxon>Embryophyta</taxon>
        <taxon>Tracheophyta</taxon>
        <taxon>Spermatophyta</taxon>
        <taxon>Magnoliopsida</taxon>
        <taxon>eudicotyledons</taxon>
        <taxon>Gunneridae</taxon>
        <taxon>Pentapetalae</taxon>
        <taxon>asterids</taxon>
        <taxon>campanulids</taxon>
        <taxon>Asterales</taxon>
        <taxon>Asteraceae</taxon>
        <taxon>Asteroideae</taxon>
        <taxon>Anthemideae</taxon>
        <taxon>Anthemidinae</taxon>
        <taxon>Tanacetum</taxon>
    </lineage>
</organism>
<sequence length="91" mass="9147">VFHVVGAVPVVEDARGQRMAVLAVRGQPVQPCGGTGALCPLRTAEPAGTGGLPGADRAVCLARRADLQPAACGGAQTGLNDEITTLVLVFL</sequence>
<reference evidence="1" key="1">
    <citation type="journal article" date="2019" name="Sci. Rep.">
        <title>Draft genome of Tanacetum cinerariifolium, the natural source of mosquito coil.</title>
        <authorList>
            <person name="Yamashiro T."/>
            <person name="Shiraishi A."/>
            <person name="Satake H."/>
            <person name="Nakayama K."/>
        </authorList>
    </citation>
    <scope>NUCLEOTIDE SEQUENCE</scope>
</reference>
<gene>
    <name evidence="1" type="ORF">Tci_928293</name>
</gene>
<evidence type="ECO:0000313" key="1">
    <source>
        <dbReference type="EMBL" id="GFD56324.1"/>
    </source>
</evidence>
<comment type="caution">
    <text evidence="1">The sequence shown here is derived from an EMBL/GenBank/DDBJ whole genome shotgun (WGS) entry which is preliminary data.</text>
</comment>
<feature type="non-terminal residue" evidence="1">
    <location>
        <position position="91"/>
    </location>
</feature>
<dbReference type="EMBL" id="BKCJ011828179">
    <property type="protein sequence ID" value="GFD56324.1"/>
    <property type="molecule type" value="Genomic_DNA"/>
</dbReference>